<dbReference type="CDD" id="cd04301">
    <property type="entry name" value="NAT_SF"/>
    <property type="match status" value="1"/>
</dbReference>
<name>A0A6C0LA65_9ZZZZ</name>
<dbReference type="Gene3D" id="3.40.630.30">
    <property type="match status" value="1"/>
</dbReference>
<dbReference type="InterPro" id="IPR016181">
    <property type="entry name" value="Acyl_CoA_acyltransferase"/>
</dbReference>
<dbReference type="Pfam" id="PF13508">
    <property type="entry name" value="Acetyltransf_7"/>
    <property type="match status" value="1"/>
</dbReference>
<accession>A0A6C0LA65</accession>
<sequence length="127" mass="15088">MIVYKLMKDLNEDEIFRCIRLINANFKNNRFNTYSSVIYYVIGSDIIGFIGINDNYLNQICTNVNYRNRGIASKMISRAKEELGAEPIYLFVDKNKSTTEYLVNFYKKHEFDIEYENDVEYKLGYKN</sequence>
<feature type="domain" description="N-acetyltransferase" evidence="1">
    <location>
        <begin position="1"/>
        <end position="127"/>
    </location>
</feature>
<organism evidence="2">
    <name type="scientific">viral metagenome</name>
    <dbReference type="NCBI Taxonomy" id="1070528"/>
    <lineage>
        <taxon>unclassified sequences</taxon>
        <taxon>metagenomes</taxon>
        <taxon>organismal metagenomes</taxon>
    </lineage>
</organism>
<evidence type="ECO:0000259" key="1">
    <source>
        <dbReference type="PROSITE" id="PS51186"/>
    </source>
</evidence>
<dbReference type="EMBL" id="MN740464">
    <property type="protein sequence ID" value="QHU27856.1"/>
    <property type="molecule type" value="Genomic_DNA"/>
</dbReference>
<protein>
    <recommendedName>
        <fullName evidence="1">N-acetyltransferase domain-containing protein</fullName>
    </recommendedName>
</protein>
<evidence type="ECO:0000313" key="2">
    <source>
        <dbReference type="EMBL" id="QHU27856.1"/>
    </source>
</evidence>
<dbReference type="AlphaFoldDB" id="A0A6C0LA65"/>
<dbReference type="PROSITE" id="PS51186">
    <property type="entry name" value="GNAT"/>
    <property type="match status" value="1"/>
</dbReference>
<proteinExistence type="predicted"/>
<dbReference type="SUPFAM" id="SSF55729">
    <property type="entry name" value="Acyl-CoA N-acyltransferases (Nat)"/>
    <property type="match status" value="1"/>
</dbReference>
<dbReference type="InterPro" id="IPR000182">
    <property type="entry name" value="GNAT_dom"/>
</dbReference>
<dbReference type="GO" id="GO:0016747">
    <property type="term" value="F:acyltransferase activity, transferring groups other than amino-acyl groups"/>
    <property type="evidence" value="ECO:0007669"/>
    <property type="project" value="InterPro"/>
</dbReference>
<reference evidence="2" key="1">
    <citation type="journal article" date="2020" name="Nature">
        <title>Giant virus diversity and host interactions through global metagenomics.</title>
        <authorList>
            <person name="Schulz F."/>
            <person name="Roux S."/>
            <person name="Paez-Espino D."/>
            <person name="Jungbluth S."/>
            <person name="Walsh D.A."/>
            <person name="Denef V.J."/>
            <person name="McMahon K.D."/>
            <person name="Konstantinidis K.T."/>
            <person name="Eloe-Fadrosh E.A."/>
            <person name="Kyrpides N.C."/>
            <person name="Woyke T."/>
        </authorList>
    </citation>
    <scope>NUCLEOTIDE SEQUENCE</scope>
    <source>
        <strain evidence="2">GVMAG-M-3300027769-26</strain>
    </source>
</reference>